<dbReference type="STRING" id="889306.KP78_32480"/>
<dbReference type="EMBL" id="JXRP01000019">
    <property type="protein sequence ID" value="KIL44284.1"/>
    <property type="molecule type" value="Genomic_DNA"/>
</dbReference>
<dbReference type="PATRIC" id="fig|889306.3.peg.3262"/>
<keyword evidence="2" id="KW-1185">Reference proteome</keyword>
<dbReference type="AlphaFoldDB" id="A0A0C2RR96"/>
<gene>
    <name evidence="1" type="ORF">KP78_32480</name>
</gene>
<dbReference type="Proteomes" id="UP000031938">
    <property type="component" value="Unassembled WGS sequence"/>
</dbReference>
<name>A0A0C2RR96_9BACL</name>
<evidence type="ECO:0000313" key="1">
    <source>
        <dbReference type="EMBL" id="KIL44284.1"/>
    </source>
</evidence>
<evidence type="ECO:0000313" key="2">
    <source>
        <dbReference type="Proteomes" id="UP000031938"/>
    </source>
</evidence>
<accession>A0A0C2RR96</accession>
<reference evidence="1 2" key="1">
    <citation type="submission" date="2015-01" db="EMBL/GenBank/DDBJ databases">
        <title>Genome sequencing of Jeotgalibacillus soli.</title>
        <authorList>
            <person name="Goh K.M."/>
            <person name="Chan K.-G."/>
            <person name="Yaakop A.S."/>
            <person name="Ee R."/>
            <person name="Gan H.M."/>
            <person name="Chan C.S."/>
        </authorList>
    </citation>
    <scope>NUCLEOTIDE SEQUENCE [LARGE SCALE GENOMIC DNA]</scope>
    <source>
        <strain evidence="1 2">P9</strain>
    </source>
</reference>
<proteinExistence type="predicted"/>
<comment type="caution">
    <text evidence="1">The sequence shown here is derived from an EMBL/GenBank/DDBJ whole genome shotgun (WGS) entry which is preliminary data.</text>
</comment>
<protein>
    <submittedName>
        <fullName evidence="1">Uncharacterized protein</fullName>
    </submittedName>
</protein>
<organism evidence="1 2">
    <name type="scientific">Jeotgalibacillus soli</name>
    <dbReference type="NCBI Taxonomy" id="889306"/>
    <lineage>
        <taxon>Bacteria</taxon>
        <taxon>Bacillati</taxon>
        <taxon>Bacillota</taxon>
        <taxon>Bacilli</taxon>
        <taxon>Bacillales</taxon>
        <taxon>Caryophanaceae</taxon>
        <taxon>Jeotgalibacillus</taxon>
    </lineage>
</organism>
<sequence length="41" mass="4265">MGIVAYDLGGLSVGAGKVKAHNFAGSEHLQAVREICRPSPK</sequence>